<reference evidence="6 7" key="1">
    <citation type="submission" date="2019-03" db="EMBL/GenBank/DDBJ databases">
        <title>Genomic Encyclopedia of Type Strains, Phase IV (KMG-IV): sequencing the most valuable type-strain genomes for metagenomic binning, comparative biology and taxonomic classification.</title>
        <authorList>
            <person name="Goeker M."/>
        </authorList>
    </citation>
    <scope>NUCLEOTIDE SEQUENCE [LARGE SCALE GENOMIC DNA]</scope>
    <source>
        <strain evidence="6 7">DSM 17974</strain>
    </source>
</reference>
<keyword evidence="4" id="KW-0732">Signal</keyword>
<dbReference type="Proteomes" id="UP000294581">
    <property type="component" value="Unassembled WGS sequence"/>
</dbReference>
<evidence type="ECO:0000256" key="1">
    <source>
        <dbReference type="ARBA" id="ARBA00004418"/>
    </source>
</evidence>
<dbReference type="Gene3D" id="3.40.190.10">
    <property type="entry name" value="Periplasmic binding protein-like II"/>
    <property type="match status" value="2"/>
</dbReference>
<proteinExistence type="inferred from homology"/>
<name>A0A4R8LNQ1_9BACL</name>
<dbReference type="OrthoDB" id="9802127at2"/>
<evidence type="ECO:0000256" key="4">
    <source>
        <dbReference type="ARBA" id="ARBA00022729"/>
    </source>
</evidence>
<organism evidence="6 7">
    <name type="scientific">Alicyclobacillus sacchari</name>
    <dbReference type="NCBI Taxonomy" id="392010"/>
    <lineage>
        <taxon>Bacteria</taxon>
        <taxon>Bacillati</taxon>
        <taxon>Bacillota</taxon>
        <taxon>Bacilli</taxon>
        <taxon>Bacillales</taxon>
        <taxon>Alicyclobacillaceae</taxon>
        <taxon>Alicyclobacillus</taxon>
    </lineage>
</organism>
<dbReference type="NCBIfam" id="TIGR00971">
    <property type="entry name" value="3a0106s03"/>
    <property type="match status" value="1"/>
</dbReference>
<accession>A0A4R8LNQ1</accession>
<keyword evidence="5" id="KW-0574">Periplasm</keyword>
<sequence>MNSVWGKSTRVGIALGIVFGLASGCGTTGSSLTSPNTASASVTSQHDVRGKVVTLYFGSYSVTQQIYEQKLFPMFQTYWKQKTGQTVRFQASFDASGAEATAIANGLPVDVAALSLESDIEKIQKAGLITHYWEGTPTHGIVTDSVVAIAVRKGNPKHIKTWADLAKSGVIVDLPNPATSGGAKWDVNAIYYATLRHGSAGKAQALLSSVVKNVQVLDKSGEASMTTFVNGVGDACVSYENEILEKSNDLKNFSEVLPSSTMLIENPIALVDKNADAHGDREVAQAFINWLEQPQAQRVFMQYGFRPVNPALKSQAAKQFQTPADLFTVADVGGWSNINNTLYSSNGIWNQVLGNR</sequence>
<dbReference type="PANTHER" id="PTHR30368:SF2">
    <property type="entry name" value="SULFATE-BINDING PROTEIN"/>
    <property type="match status" value="1"/>
</dbReference>
<gene>
    <name evidence="6" type="ORF">C7445_10587</name>
</gene>
<dbReference type="RefSeq" id="WP_134159302.1">
    <property type="nucleotide sequence ID" value="NZ_SORF01000005.1"/>
</dbReference>
<dbReference type="AlphaFoldDB" id="A0A4R8LNQ1"/>
<dbReference type="GO" id="GO:0140104">
    <property type="term" value="F:molecular carrier activity"/>
    <property type="evidence" value="ECO:0007669"/>
    <property type="project" value="InterPro"/>
</dbReference>
<dbReference type="GO" id="GO:0042597">
    <property type="term" value="C:periplasmic space"/>
    <property type="evidence" value="ECO:0007669"/>
    <property type="project" value="UniProtKB-SubCell"/>
</dbReference>
<evidence type="ECO:0000256" key="5">
    <source>
        <dbReference type="ARBA" id="ARBA00022764"/>
    </source>
</evidence>
<evidence type="ECO:0000256" key="2">
    <source>
        <dbReference type="ARBA" id="ARBA00006099"/>
    </source>
</evidence>
<comment type="subcellular location">
    <subcellularLocation>
        <location evidence="1">Periplasm</location>
    </subcellularLocation>
</comment>
<comment type="similarity">
    <text evidence="2">Belongs to the prokaryotic sulfate-binding protein family.</text>
</comment>
<dbReference type="Pfam" id="PF13531">
    <property type="entry name" value="SBP_bac_11"/>
    <property type="match status" value="1"/>
</dbReference>
<dbReference type="GO" id="GO:1902358">
    <property type="term" value="P:sulfate transmembrane transport"/>
    <property type="evidence" value="ECO:0007669"/>
    <property type="project" value="InterPro"/>
</dbReference>
<evidence type="ECO:0000313" key="7">
    <source>
        <dbReference type="Proteomes" id="UP000294581"/>
    </source>
</evidence>
<dbReference type="PANTHER" id="PTHR30368">
    <property type="entry name" value="SULFATE-BINDING PROTEIN"/>
    <property type="match status" value="1"/>
</dbReference>
<protein>
    <submittedName>
        <fullName evidence="6">Sulfate transport system substrate-binding protein</fullName>
    </submittedName>
</protein>
<keyword evidence="3" id="KW-0813">Transport</keyword>
<dbReference type="SUPFAM" id="SSF53850">
    <property type="entry name" value="Periplasmic binding protein-like II"/>
    <property type="match status" value="1"/>
</dbReference>
<dbReference type="PROSITE" id="PS51257">
    <property type="entry name" value="PROKAR_LIPOPROTEIN"/>
    <property type="match status" value="1"/>
</dbReference>
<evidence type="ECO:0000256" key="3">
    <source>
        <dbReference type="ARBA" id="ARBA00022448"/>
    </source>
</evidence>
<dbReference type="InterPro" id="IPR005669">
    <property type="entry name" value="Thiosulph/SO4-bd"/>
</dbReference>
<keyword evidence="7" id="KW-1185">Reference proteome</keyword>
<evidence type="ECO:0000313" key="6">
    <source>
        <dbReference type="EMBL" id="TDY47908.1"/>
    </source>
</evidence>
<comment type="caution">
    <text evidence="6">The sequence shown here is derived from an EMBL/GenBank/DDBJ whole genome shotgun (WGS) entry which is preliminary data.</text>
</comment>
<dbReference type="EMBL" id="SORF01000005">
    <property type="protein sequence ID" value="TDY47908.1"/>
    <property type="molecule type" value="Genomic_DNA"/>
</dbReference>